<sequence length="373" mass="40570">MTIAEYIRANSEKILAEWDVFALTLGAVTENMSSADLRDHAKQILEFVAADIDDLKQDPAGDSPRSPAAPADSKDSASYIHGRLRYASGFTQLQLIAEYRALRASVLRLWEQDSVSISRDSLRDVIRFDEAIDESISEAAMAFSEKVNETRDLFLAILGHDLRSPLAATSTAGTYLSTPGVFNEQVRQIGGRIKRSAVTMSGMVDDLLALARTQLGDGIAIEREACDLLQMCEWAIEDARSAHPRALYELRAIGNLTGSFDRPRLQQLLTNLANNAAQYGSPGMPILISVSGEAERIVLMVRNQGPTIPKDALPKLFSSLVQLPEQNGDERPRSSLGLGLFIAKQIAVAHGGSIDVTSDEVNGTAFTVTIPRT</sequence>
<comment type="catalytic activity">
    <reaction evidence="1">
        <text>ATP + protein L-histidine = ADP + protein N-phospho-L-histidine.</text>
        <dbReference type="EC" id="2.7.13.3"/>
    </reaction>
</comment>
<dbReference type="InterPro" id="IPR050351">
    <property type="entry name" value="BphY/WalK/GraS-like"/>
</dbReference>
<dbReference type="Pfam" id="PF02518">
    <property type="entry name" value="HATPase_c"/>
    <property type="match status" value="1"/>
</dbReference>
<dbReference type="KEGG" id="plue:EWM63_06675"/>
<dbReference type="PANTHER" id="PTHR42878">
    <property type="entry name" value="TWO-COMPONENT HISTIDINE KINASE"/>
    <property type="match status" value="1"/>
</dbReference>
<dbReference type="InterPro" id="IPR003594">
    <property type="entry name" value="HATPase_dom"/>
</dbReference>
<reference evidence="11 12" key="1">
    <citation type="submission" date="2019-02" db="EMBL/GenBank/DDBJ databases">
        <title>Draft Genome Sequences of Six Type Strains of the Genus Massilia.</title>
        <authorList>
            <person name="Miess H."/>
            <person name="Frediansyhah A."/>
            <person name="Gross H."/>
        </authorList>
    </citation>
    <scope>NUCLEOTIDE SEQUENCE [LARGE SCALE GENOMIC DNA]</scope>
    <source>
        <strain evidence="11 12">DSM 17473</strain>
    </source>
</reference>
<feature type="domain" description="Histidine kinase" evidence="10">
    <location>
        <begin position="157"/>
        <end position="373"/>
    </location>
</feature>
<dbReference type="EMBL" id="CP035913">
    <property type="protein sequence ID" value="QBE62694.1"/>
    <property type="molecule type" value="Genomic_DNA"/>
</dbReference>
<evidence type="ECO:0000256" key="5">
    <source>
        <dbReference type="ARBA" id="ARBA00022741"/>
    </source>
</evidence>
<evidence type="ECO:0000256" key="2">
    <source>
        <dbReference type="ARBA" id="ARBA00012438"/>
    </source>
</evidence>
<accession>A0A4P6KVC0</accession>
<dbReference type="SMART" id="SM00388">
    <property type="entry name" value="HisKA"/>
    <property type="match status" value="1"/>
</dbReference>
<evidence type="ECO:0000259" key="10">
    <source>
        <dbReference type="PROSITE" id="PS50109"/>
    </source>
</evidence>
<evidence type="ECO:0000313" key="11">
    <source>
        <dbReference type="EMBL" id="QBE62694.1"/>
    </source>
</evidence>
<dbReference type="GO" id="GO:0005524">
    <property type="term" value="F:ATP binding"/>
    <property type="evidence" value="ECO:0007669"/>
    <property type="project" value="UniProtKB-KW"/>
</dbReference>
<dbReference type="OrthoDB" id="8807260at2"/>
<dbReference type="InterPro" id="IPR036890">
    <property type="entry name" value="HATPase_C_sf"/>
</dbReference>
<evidence type="ECO:0000256" key="8">
    <source>
        <dbReference type="ARBA" id="ARBA00023012"/>
    </source>
</evidence>
<evidence type="ECO:0000256" key="6">
    <source>
        <dbReference type="ARBA" id="ARBA00022777"/>
    </source>
</evidence>
<keyword evidence="6 11" id="KW-0418">Kinase</keyword>
<dbReference type="PANTHER" id="PTHR42878:SF7">
    <property type="entry name" value="SENSOR HISTIDINE KINASE GLRK"/>
    <property type="match status" value="1"/>
</dbReference>
<dbReference type="Gene3D" id="3.30.565.10">
    <property type="entry name" value="Histidine kinase-like ATPase, C-terminal domain"/>
    <property type="match status" value="1"/>
</dbReference>
<dbReference type="AlphaFoldDB" id="A0A4P6KVC0"/>
<dbReference type="InterPro" id="IPR036097">
    <property type="entry name" value="HisK_dim/P_sf"/>
</dbReference>
<keyword evidence="4" id="KW-0808">Transferase</keyword>
<feature type="region of interest" description="Disordered" evidence="9">
    <location>
        <begin position="56"/>
        <end position="75"/>
    </location>
</feature>
<organism evidence="11 12">
    <name type="scientific">Pseudoduganella lutea</name>
    <dbReference type="NCBI Taxonomy" id="321985"/>
    <lineage>
        <taxon>Bacteria</taxon>
        <taxon>Pseudomonadati</taxon>
        <taxon>Pseudomonadota</taxon>
        <taxon>Betaproteobacteria</taxon>
        <taxon>Burkholderiales</taxon>
        <taxon>Oxalobacteraceae</taxon>
        <taxon>Telluria group</taxon>
        <taxon>Pseudoduganella</taxon>
    </lineage>
</organism>
<dbReference type="SUPFAM" id="SSF55874">
    <property type="entry name" value="ATPase domain of HSP90 chaperone/DNA topoisomerase II/histidine kinase"/>
    <property type="match status" value="1"/>
</dbReference>
<keyword evidence="7" id="KW-0067">ATP-binding</keyword>
<dbReference type="InterPro" id="IPR003661">
    <property type="entry name" value="HisK_dim/P_dom"/>
</dbReference>
<dbReference type="PRINTS" id="PR00344">
    <property type="entry name" value="BCTRLSENSOR"/>
</dbReference>
<keyword evidence="8" id="KW-0902">Two-component regulatory system</keyword>
<dbReference type="Gene3D" id="1.10.287.130">
    <property type="match status" value="1"/>
</dbReference>
<feature type="compositionally biased region" description="Low complexity" evidence="9">
    <location>
        <begin position="60"/>
        <end position="71"/>
    </location>
</feature>
<protein>
    <recommendedName>
        <fullName evidence="2">histidine kinase</fullName>
        <ecNumber evidence="2">2.7.13.3</ecNumber>
    </recommendedName>
</protein>
<evidence type="ECO:0000256" key="7">
    <source>
        <dbReference type="ARBA" id="ARBA00022840"/>
    </source>
</evidence>
<keyword evidence="3" id="KW-0597">Phosphoprotein</keyword>
<dbReference type="CDD" id="cd00075">
    <property type="entry name" value="HATPase"/>
    <property type="match status" value="1"/>
</dbReference>
<keyword evidence="12" id="KW-1185">Reference proteome</keyword>
<dbReference type="Pfam" id="PF00512">
    <property type="entry name" value="HisKA"/>
    <property type="match status" value="1"/>
</dbReference>
<evidence type="ECO:0000256" key="9">
    <source>
        <dbReference type="SAM" id="MobiDB-lite"/>
    </source>
</evidence>
<proteinExistence type="predicted"/>
<dbReference type="GO" id="GO:0000155">
    <property type="term" value="F:phosphorelay sensor kinase activity"/>
    <property type="evidence" value="ECO:0007669"/>
    <property type="project" value="InterPro"/>
</dbReference>
<dbReference type="Proteomes" id="UP000290637">
    <property type="component" value="Chromosome"/>
</dbReference>
<dbReference type="CDD" id="cd00082">
    <property type="entry name" value="HisKA"/>
    <property type="match status" value="1"/>
</dbReference>
<gene>
    <name evidence="11" type="ORF">EWM63_06675</name>
</gene>
<evidence type="ECO:0000256" key="4">
    <source>
        <dbReference type="ARBA" id="ARBA00022679"/>
    </source>
</evidence>
<dbReference type="InterPro" id="IPR004358">
    <property type="entry name" value="Sig_transdc_His_kin-like_C"/>
</dbReference>
<evidence type="ECO:0000256" key="1">
    <source>
        <dbReference type="ARBA" id="ARBA00000085"/>
    </source>
</evidence>
<dbReference type="GO" id="GO:0007234">
    <property type="term" value="P:osmosensory signaling via phosphorelay pathway"/>
    <property type="evidence" value="ECO:0007669"/>
    <property type="project" value="TreeGrafter"/>
</dbReference>
<name>A0A4P6KVC0_9BURK</name>
<dbReference type="GO" id="GO:0000156">
    <property type="term" value="F:phosphorelay response regulator activity"/>
    <property type="evidence" value="ECO:0007669"/>
    <property type="project" value="TreeGrafter"/>
</dbReference>
<evidence type="ECO:0000256" key="3">
    <source>
        <dbReference type="ARBA" id="ARBA00022553"/>
    </source>
</evidence>
<dbReference type="SUPFAM" id="SSF47384">
    <property type="entry name" value="Homodimeric domain of signal transducing histidine kinase"/>
    <property type="match status" value="1"/>
</dbReference>
<evidence type="ECO:0000313" key="12">
    <source>
        <dbReference type="Proteomes" id="UP000290637"/>
    </source>
</evidence>
<dbReference type="RefSeq" id="WP_130185828.1">
    <property type="nucleotide sequence ID" value="NZ_CP035913.1"/>
</dbReference>
<dbReference type="EC" id="2.7.13.3" evidence="2"/>
<dbReference type="PROSITE" id="PS50109">
    <property type="entry name" value="HIS_KIN"/>
    <property type="match status" value="1"/>
</dbReference>
<dbReference type="GO" id="GO:0030295">
    <property type="term" value="F:protein kinase activator activity"/>
    <property type="evidence" value="ECO:0007669"/>
    <property type="project" value="TreeGrafter"/>
</dbReference>
<dbReference type="SMART" id="SM00387">
    <property type="entry name" value="HATPase_c"/>
    <property type="match status" value="1"/>
</dbReference>
<keyword evidence="5" id="KW-0547">Nucleotide-binding</keyword>
<dbReference type="InterPro" id="IPR005467">
    <property type="entry name" value="His_kinase_dom"/>
</dbReference>